<dbReference type="PANTHER" id="PTHR36438">
    <property type="entry name" value="IRON-SULFUR CLUSTER REPAIR PROTEIN YTFE"/>
    <property type="match status" value="1"/>
</dbReference>
<accession>A0AA48GSP1</accession>
<evidence type="ECO:0000256" key="2">
    <source>
        <dbReference type="ARBA" id="ARBA00022490"/>
    </source>
</evidence>
<dbReference type="InterPro" id="IPR012312">
    <property type="entry name" value="Hemerythrin-like"/>
</dbReference>
<organism evidence="6 7">
    <name type="scientific">Mesoterricola sediminis</name>
    <dbReference type="NCBI Taxonomy" id="2927980"/>
    <lineage>
        <taxon>Bacteria</taxon>
        <taxon>Pseudomonadati</taxon>
        <taxon>Acidobacteriota</taxon>
        <taxon>Holophagae</taxon>
        <taxon>Holophagales</taxon>
        <taxon>Holophagaceae</taxon>
        <taxon>Mesoterricola</taxon>
    </lineage>
</organism>
<keyword evidence="7" id="KW-1185">Reference proteome</keyword>
<dbReference type="GO" id="GO:0046872">
    <property type="term" value="F:metal ion binding"/>
    <property type="evidence" value="ECO:0007669"/>
    <property type="project" value="UniProtKB-KW"/>
</dbReference>
<keyword evidence="3" id="KW-0479">Metal-binding</keyword>
<evidence type="ECO:0000256" key="3">
    <source>
        <dbReference type="ARBA" id="ARBA00022723"/>
    </source>
</evidence>
<sequence>MLHGEKEEREAWKAAPLSDLVRHIVGSCHQECRVDMARLETLVELISLEEQAPSPGLLEIRALIGKFCAGMRAHLALEERTLFPYILAREAGVEPGLTPEALASLKKVLEGDHEAEAGLLRSIRDLTLGFAGETDPASAEGRIHAAMKVLSQRLQKHMYLETHFLFPRTR</sequence>
<evidence type="ECO:0000256" key="4">
    <source>
        <dbReference type="ARBA" id="ARBA00023004"/>
    </source>
</evidence>
<dbReference type="KEGG" id="msea:METESE_35090"/>
<gene>
    <name evidence="6" type="ORF">METESE_35090</name>
</gene>
<protein>
    <recommendedName>
        <fullName evidence="5">Hemerythrin-like domain-containing protein</fullName>
    </recommendedName>
</protein>
<evidence type="ECO:0000256" key="1">
    <source>
        <dbReference type="ARBA" id="ARBA00004496"/>
    </source>
</evidence>
<proteinExistence type="predicted"/>
<dbReference type="GO" id="GO:0005737">
    <property type="term" value="C:cytoplasm"/>
    <property type="evidence" value="ECO:0007669"/>
    <property type="project" value="UniProtKB-SubCell"/>
</dbReference>
<dbReference type="EMBL" id="AP027081">
    <property type="protein sequence ID" value="BDU78551.1"/>
    <property type="molecule type" value="Genomic_DNA"/>
</dbReference>
<dbReference type="AlphaFoldDB" id="A0AA48GSP1"/>
<dbReference type="Pfam" id="PF01814">
    <property type="entry name" value="Hemerythrin"/>
    <property type="match status" value="1"/>
</dbReference>
<evidence type="ECO:0000259" key="5">
    <source>
        <dbReference type="Pfam" id="PF01814"/>
    </source>
</evidence>
<dbReference type="RefSeq" id="WP_243334562.1">
    <property type="nucleotide sequence ID" value="NZ_AP027081.1"/>
</dbReference>
<evidence type="ECO:0000313" key="7">
    <source>
        <dbReference type="Proteomes" id="UP001228113"/>
    </source>
</evidence>
<dbReference type="Gene3D" id="1.20.120.520">
    <property type="entry name" value="nmb1532 protein domain like"/>
    <property type="match status" value="1"/>
</dbReference>
<feature type="domain" description="Hemerythrin-like" evidence="5">
    <location>
        <begin position="24"/>
        <end position="168"/>
    </location>
</feature>
<name>A0AA48GSP1_9BACT</name>
<comment type="subcellular location">
    <subcellularLocation>
        <location evidence="1">Cytoplasm</location>
    </subcellularLocation>
</comment>
<keyword evidence="4" id="KW-0408">Iron</keyword>
<reference evidence="6" key="1">
    <citation type="journal article" date="2023" name="Int. J. Syst. Evol. Microbiol.">
        <title>Mesoterricola silvestris gen. nov., sp. nov., Mesoterricola sediminis sp. nov., Geothrix oryzae sp. nov., Geothrix edaphica sp. nov., Geothrix rubra sp. nov., and Geothrix limicola sp. nov., six novel members of Acidobacteriota isolated from soils.</title>
        <authorList>
            <person name="Itoh H."/>
            <person name="Sugisawa Y."/>
            <person name="Mise K."/>
            <person name="Xu Z."/>
            <person name="Kuniyasu M."/>
            <person name="Ushijima N."/>
            <person name="Kawano K."/>
            <person name="Kobayashi E."/>
            <person name="Shiratori Y."/>
            <person name="Masuda Y."/>
            <person name="Senoo K."/>
        </authorList>
    </citation>
    <scope>NUCLEOTIDE SEQUENCE</scope>
    <source>
        <strain evidence="6">W786</strain>
    </source>
</reference>
<evidence type="ECO:0000313" key="6">
    <source>
        <dbReference type="EMBL" id="BDU78551.1"/>
    </source>
</evidence>
<dbReference type="InterPro" id="IPR019903">
    <property type="entry name" value="RIC_family"/>
</dbReference>
<keyword evidence="2" id="KW-0963">Cytoplasm</keyword>
<dbReference type="PANTHER" id="PTHR36438:SF1">
    <property type="entry name" value="IRON-SULFUR CLUSTER REPAIR PROTEIN YTFE"/>
    <property type="match status" value="1"/>
</dbReference>
<dbReference type="Proteomes" id="UP001228113">
    <property type="component" value="Chromosome"/>
</dbReference>